<comment type="caution">
    <text evidence="3">The sequence shown here is derived from an EMBL/GenBank/DDBJ whole genome shotgun (WGS) entry which is preliminary data.</text>
</comment>
<accession>A0ABQ7SCP1</accession>
<feature type="region of interest" description="Disordered" evidence="1">
    <location>
        <begin position="205"/>
        <end position="346"/>
    </location>
</feature>
<organism evidence="3 4">
    <name type="scientific">Fragariocoptes setiger</name>
    <dbReference type="NCBI Taxonomy" id="1670756"/>
    <lineage>
        <taxon>Eukaryota</taxon>
        <taxon>Metazoa</taxon>
        <taxon>Ecdysozoa</taxon>
        <taxon>Arthropoda</taxon>
        <taxon>Chelicerata</taxon>
        <taxon>Arachnida</taxon>
        <taxon>Acari</taxon>
        <taxon>Acariformes</taxon>
        <taxon>Trombidiformes</taxon>
        <taxon>Prostigmata</taxon>
        <taxon>Eupodina</taxon>
        <taxon>Eriophyoidea</taxon>
        <taxon>Phytoptidae</taxon>
        <taxon>Fragariocoptes</taxon>
    </lineage>
</organism>
<feature type="domain" description="J" evidence="2">
    <location>
        <begin position="17"/>
        <end position="83"/>
    </location>
</feature>
<dbReference type="PRINTS" id="PR00625">
    <property type="entry name" value="JDOMAIN"/>
</dbReference>
<feature type="region of interest" description="Disordered" evidence="1">
    <location>
        <begin position="84"/>
        <end position="110"/>
    </location>
</feature>
<gene>
    <name evidence="3" type="primary">dnajb6-a</name>
    <name evidence="3" type="ORF">GZH46_00257</name>
</gene>
<evidence type="ECO:0000256" key="1">
    <source>
        <dbReference type="SAM" id="MobiDB-lite"/>
    </source>
</evidence>
<reference evidence="3 4" key="1">
    <citation type="submission" date="2020-10" db="EMBL/GenBank/DDBJ databases">
        <authorList>
            <person name="Klimov P.B."/>
            <person name="Dyachkov S.M."/>
            <person name="Chetverikov P.E."/>
        </authorList>
    </citation>
    <scope>NUCLEOTIDE SEQUENCE [LARGE SCALE GENOMIC DNA]</scope>
    <source>
        <strain evidence="3">BMOC 18-1129-001#AD2665</strain>
        <tissue evidence="3">Entire mites</tissue>
    </source>
</reference>
<name>A0ABQ7SCP1_9ACAR</name>
<dbReference type="PANTHER" id="PTHR43948:SF10">
    <property type="entry name" value="MRJ, ISOFORM E"/>
    <property type="match status" value="1"/>
</dbReference>
<evidence type="ECO:0000313" key="3">
    <source>
        <dbReference type="EMBL" id="KAG9511178.1"/>
    </source>
</evidence>
<dbReference type="SUPFAM" id="SSF46565">
    <property type="entry name" value="Chaperone J-domain"/>
    <property type="match status" value="1"/>
</dbReference>
<dbReference type="CDD" id="cd06257">
    <property type="entry name" value="DnaJ"/>
    <property type="match status" value="1"/>
</dbReference>
<dbReference type="PANTHER" id="PTHR43948">
    <property type="entry name" value="DNAJ HOMOLOG SUBFAMILY B"/>
    <property type="match status" value="1"/>
</dbReference>
<dbReference type="InterPro" id="IPR036869">
    <property type="entry name" value="J_dom_sf"/>
</dbReference>
<dbReference type="InterPro" id="IPR018253">
    <property type="entry name" value="DnaJ_domain_CS"/>
</dbReference>
<feature type="compositionally biased region" description="Polar residues" evidence="1">
    <location>
        <begin position="234"/>
        <end position="296"/>
    </location>
</feature>
<dbReference type="SMART" id="SM00271">
    <property type="entry name" value="DnaJ"/>
    <property type="match status" value="1"/>
</dbReference>
<feature type="compositionally biased region" description="Basic residues" evidence="1">
    <location>
        <begin position="205"/>
        <end position="219"/>
    </location>
</feature>
<feature type="compositionally biased region" description="Basic and acidic residues" evidence="1">
    <location>
        <begin position="318"/>
        <end position="340"/>
    </location>
</feature>
<protein>
    <submittedName>
        <fullName evidence="3">DnaJ-like subfamily B member 6-A</fullName>
    </submittedName>
</protein>
<evidence type="ECO:0000259" key="2">
    <source>
        <dbReference type="PROSITE" id="PS50076"/>
    </source>
</evidence>
<dbReference type="InterPro" id="IPR001623">
    <property type="entry name" value="DnaJ_domain"/>
</dbReference>
<dbReference type="PROSITE" id="PS50076">
    <property type="entry name" value="DNAJ_2"/>
    <property type="match status" value="1"/>
</dbReference>
<feature type="compositionally biased region" description="Low complexity" evidence="1">
    <location>
        <begin position="306"/>
        <end position="317"/>
    </location>
</feature>
<proteinExistence type="predicted"/>
<evidence type="ECO:0000313" key="4">
    <source>
        <dbReference type="Proteomes" id="UP000825002"/>
    </source>
</evidence>
<dbReference type="Proteomes" id="UP000825002">
    <property type="component" value="Unassembled WGS sequence"/>
</dbReference>
<dbReference type="PROSITE" id="PS00636">
    <property type="entry name" value="DNAJ_1"/>
    <property type="match status" value="1"/>
</dbReference>
<feature type="compositionally biased region" description="Basic and acidic residues" evidence="1">
    <location>
        <begin position="84"/>
        <end position="95"/>
    </location>
</feature>
<dbReference type="EMBL" id="JAIFTH010000024">
    <property type="protein sequence ID" value="KAG9511178.1"/>
    <property type="molecule type" value="Genomic_DNA"/>
</dbReference>
<keyword evidence="4" id="KW-1185">Reference proteome</keyword>
<dbReference type="Pfam" id="PF00226">
    <property type="entry name" value="DnaJ"/>
    <property type="match status" value="1"/>
</dbReference>
<dbReference type="Gene3D" id="1.10.287.110">
    <property type="entry name" value="DnaJ domain"/>
    <property type="match status" value="1"/>
</dbReference>
<sequence>MVVGDASSGCAWSDSTCYYNILGITRDATDVDVKKSYRKLALRWHPDKNPSRKDEAEARFKRLAEAYEVLSDERKRRLYDRYGKDGVTRDGEQRSYARHRSRSAHPNTNSRFYSDNNWSSSSSSSRRSSRTYDPFASDFFTSSPFRDAGDVFCDFFGTHASDPFAHLFDLMERTHFSHFDNEPFFASSHHRSFFSRFHSPTSTTHHHCNPHHHHYHRHYSGSSSGGNKSRLHKSPSTSPMLGESASFSSYHRSPFNSTTNRSASGTKLSSASTRDNNITRNTSQQPKYYSCTTFVSESKAPRKPAPKVAPRSPSRPSSRADDTDDELRKPSKYGDDEQRPHSPNPVLIKRTTTCVRFLAGKKVETKKIFENGNETVIVHEDGVLKEHTINGQPQTIAVQS</sequence>